<evidence type="ECO:0000256" key="1">
    <source>
        <dbReference type="ARBA" id="ARBA00004651"/>
    </source>
</evidence>
<dbReference type="InterPro" id="IPR020846">
    <property type="entry name" value="MFS_dom"/>
</dbReference>
<dbReference type="STRING" id="871968.DESME_10065"/>
<feature type="transmembrane region" description="Helical" evidence="6">
    <location>
        <begin position="12"/>
        <end position="32"/>
    </location>
</feature>
<keyword evidence="3 6" id="KW-0812">Transmembrane</keyword>
<dbReference type="InterPro" id="IPR036259">
    <property type="entry name" value="MFS_trans_sf"/>
</dbReference>
<dbReference type="PANTHER" id="PTHR42718">
    <property type="entry name" value="MAJOR FACILITATOR SUPERFAMILY MULTIDRUG TRANSPORTER MFSC"/>
    <property type="match status" value="1"/>
</dbReference>
<reference evidence="8 9" key="1">
    <citation type="submission" date="2013-12" db="EMBL/GenBank/DDBJ databases">
        <authorList>
            <consortium name="DOE Joint Genome Institute"/>
            <person name="Smidt H."/>
            <person name="Huntemann M."/>
            <person name="Han J."/>
            <person name="Chen A."/>
            <person name="Kyrpides N."/>
            <person name="Mavromatis K."/>
            <person name="Markowitz V."/>
            <person name="Palaniappan K."/>
            <person name="Ivanova N."/>
            <person name="Schaumberg A."/>
            <person name="Pati A."/>
            <person name="Liolios K."/>
            <person name="Nordberg H.P."/>
            <person name="Cantor M.N."/>
            <person name="Hua S.X."/>
            <person name="Woyke T."/>
        </authorList>
    </citation>
    <scope>NUCLEOTIDE SEQUENCE [LARGE SCALE GENOMIC DNA]</scope>
    <source>
        <strain evidence="9">DSM 15288</strain>
    </source>
</reference>
<dbReference type="AlphaFoldDB" id="W0E8Y9"/>
<dbReference type="InterPro" id="IPR011701">
    <property type="entry name" value="MFS"/>
</dbReference>
<evidence type="ECO:0000256" key="4">
    <source>
        <dbReference type="ARBA" id="ARBA00022989"/>
    </source>
</evidence>
<evidence type="ECO:0000313" key="9">
    <source>
        <dbReference type="Proteomes" id="UP000010847"/>
    </source>
</evidence>
<keyword evidence="4 6" id="KW-1133">Transmembrane helix</keyword>
<dbReference type="PROSITE" id="PS50850">
    <property type="entry name" value="MFS"/>
    <property type="match status" value="1"/>
</dbReference>
<evidence type="ECO:0000259" key="7">
    <source>
        <dbReference type="PROSITE" id="PS50850"/>
    </source>
</evidence>
<sequence length="525" mass="55508">MSEQSPVKNPWKAYLGLLFGSFTIIESLSFQIPVVPILTKVFGISVASAAFIGLCYYLTHIVFGPIWGNIGDQLGRKRIVLTGMAIFAASEFMAAASVNFPMFLAARLLQGVGSACVVSSGLAYASYLFPQEKRGAALGTFSSIGTVGAAVGGLIGGIVVTRFGWQSIYLINGTLALLGMILVASTVPETSRNQRKPFDYIGAILLLLTIGTLLSVTTLVSNLGAGSPTTLSVLALGIILAVVFLNVEKRSSHPFIELSLLKNPIFIVPLIVYFFIQLCNTGAMTANSFFVNGKPGGGPQVVGIVSMYSYLAGAIAGFTSGKLIDKIRIKYVMLLGITIFFVGIISFSRFNVNTPVWYIAMSVCIFTAGICMMMPACIKMALSIVPSNKLGAGSGTYTMLQYMGNPAGSSVGLAVFGSLSASALAAQLTTSAQKMGMSQDMLPALLKAGKTAGKTLDPALADQLTKMGIKFQDLYTPANVQAMVGALNKMSYIILGVTVVVFLLTIIFLPSQPVRPTEDTEERVA</sequence>
<dbReference type="PANTHER" id="PTHR42718:SF9">
    <property type="entry name" value="MAJOR FACILITATOR SUPERFAMILY MULTIDRUG TRANSPORTER MFSC"/>
    <property type="match status" value="1"/>
</dbReference>
<proteinExistence type="predicted"/>
<dbReference type="KEGG" id="dmt:DESME_10065"/>
<organism evidence="8 9">
    <name type="scientific">Desulfitobacterium metallireducens DSM 15288</name>
    <dbReference type="NCBI Taxonomy" id="871968"/>
    <lineage>
        <taxon>Bacteria</taxon>
        <taxon>Bacillati</taxon>
        <taxon>Bacillota</taxon>
        <taxon>Clostridia</taxon>
        <taxon>Eubacteriales</taxon>
        <taxon>Desulfitobacteriaceae</taxon>
        <taxon>Desulfitobacterium</taxon>
    </lineage>
</organism>
<comment type="subcellular location">
    <subcellularLocation>
        <location evidence="1">Cell membrane</location>
        <topology evidence="1">Multi-pass membrane protein</topology>
    </subcellularLocation>
</comment>
<feature type="transmembrane region" description="Helical" evidence="6">
    <location>
        <begin position="108"/>
        <end position="129"/>
    </location>
</feature>
<keyword evidence="5 6" id="KW-0472">Membrane</keyword>
<dbReference type="HOGENOM" id="CLU_000960_28_3_9"/>
<feature type="transmembrane region" description="Helical" evidence="6">
    <location>
        <begin position="356"/>
        <end position="378"/>
    </location>
</feature>
<dbReference type="RefSeq" id="WP_006716138.1">
    <property type="nucleotide sequence ID" value="NZ_CP007032.1"/>
</dbReference>
<dbReference type="eggNOG" id="COG2814">
    <property type="taxonomic scope" value="Bacteria"/>
</dbReference>
<dbReference type="Proteomes" id="UP000010847">
    <property type="component" value="Chromosome"/>
</dbReference>
<feature type="transmembrane region" description="Helical" evidence="6">
    <location>
        <begin position="259"/>
        <end position="278"/>
    </location>
</feature>
<dbReference type="OrthoDB" id="102502at2"/>
<feature type="transmembrane region" description="Helical" evidence="6">
    <location>
        <begin position="490"/>
        <end position="509"/>
    </location>
</feature>
<feature type="transmembrane region" description="Helical" evidence="6">
    <location>
        <begin position="167"/>
        <end position="188"/>
    </location>
</feature>
<gene>
    <name evidence="8" type="ORF">DESME_10065</name>
</gene>
<evidence type="ECO:0000313" key="8">
    <source>
        <dbReference type="EMBL" id="AHF07335.1"/>
    </source>
</evidence>
<feature type="transmembrane region" description="Helical" evidence="6">
    <location>
        <begin position="200"/>
        <end position="223"/>
    </location>
</feature>
<dbReference type="GO" id="GO:0022857">
    <property type="term" value="F:transmembrane transporter activity"/>
    <property type="evidence" value="ECO:0007669"/>
    <property type="project" value="InterPro"/>
</dbReference>
<dbReference type="EMBL" id="CP007032">
    <property type="protein sequence ID" value="AHF07335.1"/>
    <property type="molecule type" value="Genomic_DNA"/>
</dbReference>
<keyword evidence="2" id="KW-0813">Transport</keyword>
<dbReference type="Pfam" id="PF07690">
    <property type="entry name" value="MFS_1"/>
    <property type="match status" value="1"/>
</dbReference>
<dbReference type="CDD" id="cd17321">
    <property type="entry name" value="MFS_MMR_MDR_like"/>
    <property type="match status" value="1"/>
</dbReference>
<evidence type="ECO:0000256" key="6">
    <source>
        <dbReference type="SAM" id="Phobius"/>
    </source>
</evidence>
<feature type="transmembrane region" description="Helical" evidence="6">
    <location>
        <begin position="136"/>
        <end position="161"/>
    </location>
</feature>
<dbReference type="GO" id="GO:0005886">
    <property type="term" value="C:plasma membrane"/>
    <property type="evidence" value="ECO:0007669"/>
    <property type="project" value="UniProtKB-SubCell"/>
</dbReference>
<accession>W0E8Y9</accession>
<keyword evidence="9" id="KW-1185">Reference proteome</keyword>
<feature type="transmembrane region" description="Helical" evidence="6">
    <location>
        <begin position="79"/>
        <end position="102"/>
    </location>
</feature>
<evidence type="ECO:0000256" key="3">
    <source>
        <dbReference type="ARBA" id="ARBA00022692"/>
    </source>
</evidence>
<name>W0E8Y9_9FIRM</name>
<feature type="transmembrane region" description="Helical" evidence="6">
    <location>
        <begin position="44"/>
        <end position="67"/>
    </location>
</feature>
<feature type="transmembrane region" description="Helical" evidence="6">
    <location>
        <begin position="229"/>
        <end position="247"/>
    </location>
</feature>
<evidence type="ECO:0000256" key="2">
    <source>
        <dbReference type="ARBA" id="ARBA00022448"/>
    </source>
</evidence>
<dbReference type="SUPFAM" id="SSF103473">
    <property type="entry name" value="MFS general substrate transporter"/>
    <property type="match status" value="1"/>
</dbReference>
<feature type="transmembrane region" description="Helical" evidence="6">
    <location>
        <begin position="331"/>
        <end position="350"/>
    </location>
</feature>
<dbReference type="Gene3D" id="1.20.1250.20">
    <property type="entry name" value="MFS general substrate transporter like domains"/>
    <property type="match status" value="1"/>
</dbReference>
<dbReference type="PRINTS" id="PR01036">
    <property type="entry name" value="TCRTETB"/>
</dbReference>
<feature type="domain" description="Major facilitator superfamily (MFS) profile" evidence="7">
    <location>
        <begin position="13"/>
        <end position="514"/>
    </location>
</feature>
<feature type="transmembrane region" description="Helical" evidence="6">
    <location>
        <begin position="298"/>
        <end position="319"/>
    </location>
</feature>
<evidence type="ECO:0000256" key="5">
    <source>
        <dbReference type="ARBA" id="ARBA00023136"/>
    </source>
</evidence>
<protein>
    <submittedName>
        <fullName evidence="8">MFS transporter</fullName>
    </submittedName>
</protein>